<evidence type="ECO:0000313" key="4">
    <source>
        <dbReference type="Proteomes" id="UP000182149"/>
    </source>
</evidence>
<dbReference type="Pfam" id="PF03009">
    <property type="entry name" value="GDPD"/>
    <property type="match status" value="1"/>
</dbReference>
<dbReference type="InterPro" id="IPR017946">
    <property type="entry name" value="PLC-like_Pdiesterase_TIM-brl"/>
</dbReference>
<proteinExistence type="predicted"/>
<protein>
    <submittedName>
        <fullName evidence="3">Glycerophosphoryl diester phosphodiesterase family protein</fullName>
    </submittedName>
</protein>
<dbReference type="EMBL" id="JXKD01000002">
    <property type="protein sequence ID" value="OJG11954.1"/>
    <property type="molecule type" value="Genomic_DNA"/>
</dbReference>
<evidence type="ECO:0000313" key="3">
    <source>
        <dbReference type="EMBL" id="OJG11954.1"/>
    </source>
</evidence>
<dbReference type="Proteomes" id="UP000182149">
    <property type="component" value="Unassembled WGS sequence"/>
</dbReference>
<keyword evidence="1" id="KW-1133">Transmembrane helix</keyword>
<evidence type="ECO:0000256" key="1">
    <source>
        <dbReference type="SAM" id="Phobius"/>
    </source>
</evidence>
<dbReference type="GO" id="GO:0006629">
    <property type="term" value="P:lipid metabolic process"/>
    <property type="evidence" value="ECO:0007669"/>
    <property type="project" value="InterPro"/>
</dbReference>
<sequence length="590" mass="66808">MNIFTPLKKILNNIQQHFVVYVQSIVFLRVIQIAVALPTISYLFLQILKVTGLSSITENNLFEVFRHPLGIFALTLLAIIVIFFIYYEQAYYFILAFFQRTGEPYDFKKIIRKLNRKARFFLSLQSLLFLLYFLLILPIASIGMSPGLAKNLYIPHFIIEELVKFPGGLQVYVASLILVFYLSLRLLYAVPFFVLEENMTILQGVKKSWIMTRRKTIRNISYLAVIILGYGLAMAALSFLILLPLFAVERWVPTAAPMMAGLTLTTLQLVLFLSFGILQAILADTLLGLAYPELNTLERRTEENKSLFPVMFSRGLYLIAAGMFVFTVIGNTVSVTKILYQPSTQIIAHRGYTAEGVENTIGALRAAKNANADYVEMDILQTKDRQFVVIHDTNLERLAGRNENVSDLTLAELQEIEVSANGFTDKIPSLEEYIAVAKEIDMKLVIEIKYHGNESEDMEQLLVELLQKEGVAQDYLVQSLEERAIAKVKEVDPDITTGYLVALNIGNLPQTSADFVVIEEFSLNQRLIDQARDAGKGIGVWTVNQEQIIRRALRLNVDGLITNEPSRAYGLRAAFNQEQTFVQRVQDLLE</sequence>
<dbReference type="InterPro" id="IPR018476">
    <property type="entry name" value="GlyceroP-diester-Pdiesterase_M"/>
</dbReference>
<feature type="transmembrane region" description="Helical" evidence="1">
    <location>
        <begin position="267"/>
        <end position="294"/>
    </location>
</feature>
<gene>
    <name evidence="3" type="ORF">RU93_GL001187</name>
</gene>
<keyword evidence="1" id="KW-0812">Transmembrane</keyword>
<feature type="transmembrane region" description="Helical" evidence="1">
    <location>
        <begin position="171"/>
        <end position="195"/>
    </location>
</feature>
<dbReference type="PANTHER" id="PTHR46211:SF8">
    <property type="entry name" value="PHOSPHODIESTERASE"/>
    <property type="match status" value="1"/>
</dbReference>
<reference evidence="3 4" key="1">
    <citation type="submission" date="2014-12" db="EMBL/GenBank/DDBJ databases">
        <title>Draft genome sequences of 29 type strains of Enterococci.</title>
        <authorList>
            <person name="Zhong Z."/>
            <person name="Sun Z."/>
            <person name="Liu W."/>
            <person name="Zhang W."/>
            <person name="Zhang H."/>
        </authorList>
    </citation>
    <scope>NUCLEOTIDE SEQUENCE [LARGE SCALE GENOMIC DNA]</scope>
    <source>
        <strain evidence="3 4">DSM 17690</strain>
    </source>
</reference>
<comment type="caution">
    <text evidence="3">The sequence shown here is derived from an EMBL/GenBank/DDBJ whole genome shotgun (WGS) entry which is preliminary data.</text>
</comment>
<dbReference type="PANTHER" id="PTHR46211">
    <property type="entry name" value="GLYCEROPHOSPHORYL DIESTER PHOSPHODIESTERASE"/>
    <property type="match status" value="1"/>
</dbReference>
<dbReference type="RefSeq" id="WP_071874115.1">
    <property type="nucleotide sequence ID" value="NZ_JBHSHF010000012.1"/>
</dbReference>
<feature type="transmembrane region" description="Helical" evidence="1">
    <location>
        <begin position="20"/>
        <end position="45"/>
    </location>
</feature>
<organism evidence="3 4">
    <name type="scientific">Enterococcus aquimarinus</name>
    <dbReference type="NCBI Taxonomy" id="328396"/>
    <lineage>
        <taxon>Bacteria</taxon>
        <taxon>Bacillati</taxon>
        <taxon>Bacillota</taxon>
        <taxon>Bacilli</taxon>
        <taxon>Lactobacillales</taxon>
        <taxon>Enterococcaceae</taxon>
        <taxon>Enterococcus</taxon>
    </lineage>
</organism>
<dbReference type="InterPro" id="IPR030395">
    <property type="entry name" value="GP_PDE_dom"/>
</dbReference>
<feature type="transmembrane region" description="Helical" evidence="1">
    <location>
        <begin position="216"/>
        <end position="247"/>
    </location>
</feature>
<dbReference type="SUPFAM" id="SSF51695">
    <property type="entry name" value="PLC-like phosphodiesterases"/>
    <property type="match status" value="1"/>
</dbReference>
<dbReference type="AlphaFoldDB" id="A0A1L8QWX2"/>
<dbReference type="PROSITE" id="PS51704">
    <property type="entry name" value="GP_PDE"/>
    <property type="match status" value="1"/>
</dbReference>
<feature type="domain" description="GP-PDE" evidence="2">
    <location>
        <begin position="344"/>
        <end position="572"/>
    </location>
</feature>
<dbReference type="CDD" id="cd08579">
    <property type="entry name" value="GDPD_memb_like"/>
    <property type="match status" value="1"/>
</dbReference>
<dbReference type="Gene3D" id="3.20.20.190">
    <property type="entry name" value="Phosphatidylinositol (PI) phosphodiesterase"/>
    <property type="match status" value="1"/>
</dbReference>
<accession>A0A1L8QWX2</accession>
<name>A0A1L8QWX2_9ENTE</name>
<dbReference type="GO" id="GO:0008081">
    <property type="term" value="F:phosphoric diester hydrolase activity"/>
    <property type="evidence" value="ECO:0007669"/>
    <property type="project" value="InterPro"/>
</dbReference>
<keyword evidence="1" id="KW-0472">Membrane</keyword>
<dbReference type="Pfam" id="PF10110">
    <property type="entry name" value="GPDPase_memb"/>
    <property type="match status" value="1"/>
</dbReference>
<feature type="transmembrane region" description="Helical" evidence="1">
    <location>
        <begin position="120"/>
        <end position="142"/>
    </location>
</feature>
<dbReference type="OrthoDB" id="384721at2"/>
<evidence type="ECO:0000259" key="2">
    <source>
        <dbReference type="PROSITE" id="PS51704"/>
    </source>
</evidence>
<feature type="transmembrane region" description="Helical" evidence="1">
    <location>
        <begin position="315"/>
        <end position="340"/>
    </location>
</feature>
<dbReference type="STRING" id="328396.RU93_GL001187"/>
<feature type="transmembrane region" description="Helical" evidence="1">
    <location>
        <begin position="65"/>
        <end position="87"/>
    </location>
</feature>
<keyword evidence="4" id="KW-1185">Reference proteome</keyword>